<gene>
    <name evidence="1" type="ORF">EGH24_05960</name>
</gene>
<reference evidence="1" key="1">
    <citation type="submission" date="2019-02" db="EMBL/GenBank/DDBJ databases">
        <title>Halonotius sp. a new haloarchaeum isolated from saline soil.</title>
        <authorList>
            <person name="Duran-Viseras A."/>
            <person name="Sanchez-Porro C."/>
            <person name="Ventosa A."/>
        </authorList>
    </citation>
    <scope>NUCLEOTIDE SEQUENCE</scope>
    <source>
        <strain evidence="1">F15B</strain>
    </source>
</reference>
<dbReference type="EMBL" id="RKLU01000002">
    <property type="protein sequence ID" value="TQQ82978.1"/>
    <property type="molecule type" value="Genomic_DNA"/>
</dbReference>
<comment type="caution">
    <text evidence="1">The sequence shown here is derived from an EMBL/GenBank/DDBJ whole genome shotgun (WGS) entry which is preliminary data.</text>
</comment>
<proteinExistence type="predicted"/>
<organism evidence="1 2">
    <name type="scientific">Halonotius terrestris</name>
    <dbReference type="NCBI Taxonomy" id="2487750"/>
    <lineage>
        <taxon>Archaea</taxon>
        <taxon>Methanobacteriati</taxon>
        <taxon>Methanobacteriota</taxon>
        <taxon>Stenosarchaea group</taxon>
        <taxon>Halobacteria</taxon>
        <taxon>Halobacteriales</taxon>
        <taxon>Haloferacaceae</taxon>
        <taxon>Halonotius</taxon>
    </lineage>
</organism>
<protein>
    <submittedName>
        <fullName evidence="1">Uncharacterized protein</fullName>
    </submittedName>
</protein>
<dbReference type="Proteomes" id="UP000705823">
    <property type="component" value="Unassembled WGS sequence"/>
</dbReference>
<evidence type="ECO:0000313" key="2">
    <source>
        <dbReference type="Proteomes" id="UP000705823"/>
    </source>
</evidence>
<accession>A0A8J8PCZ8</accession>
<dbReference type="RefSeq" id="WP_142979242.1">
    <property type="nucleotide sequence ID" value="NZ_RKLU01000002.1"/>
</dbReference>
<dbReference type="AlphaFoldDB" id="A0A8J8PCZ8"/>
<sequence>MEAPEGYRTVETPDDDVYYWKHKEKDVDVRIQKSGEDYDLDLIIHGVVKPVGFYKLSSAKTEAKGIMEENPEAENIERHTAY</sequence>
<name>A0A8J8PCZ8_9EURY</name>
<evidence type="ECO:0000313" key="1">
    <source>
        <dbReference type="EMBL" id="TQQ82978.1"/>
    </source>
</evidence>
<keyword evidence="2" id="KW-1185">Reference proteome</keyword>